<dbReference type="RefSeq" id="WP_066969594.1">
    <property type="nucleotide sequence ID" value="NZ_CP023449.1"/>
</dbReference>
<feature type="transmembrane region" description="Helical" evidence="8">
    <location>
        <begin position="350"/>
        <end position="368"/>
    </location>
</feature>
<dbReference type="PANTHER" id="PTHR30294:SF44">
    <property type="entry name" value="MULTIDRUG ABC TRANSPORTER PERMEASE YBHR-RELATED"/>
    <property type="match status" value="1"/>
</dbReference>
<evidence type="ECO:0000313" key="11">
    <source>
        <dbReference type="Proteomes" id="UP000218934"/>
    </source>
</evidence>
<evidence type="ECO:0000256" key="5">
    <source>
        <dbReference type="ARBA" id="ARBA00022692"/>
    </source>
</evidence>
<feature type="domain" description="ABC transmembrane type-2" evidence="9">
    <location>
        <begin position="137"/>
        <end position="371"/>
    </location>
</feature>
<proteinExistence type="inferred from homology"/>
<keyword evidence="5 8" id="KW-0812">Transmembrane</keyword>
<feature type="transmembrane region" description="Helical" evidence="8">
    <location>
        <begin position="178"/>
        <end position="202"/>
    </location>
</feature>
<name>A0A2A4FP23_9SPHN</name>
<evidence type="ECO:0000259" key="9">
    <source>
        <dbReference type="PROSITE" id="PS51012"/>
    </source>
</evidence>
<keyword evidence="11" id="KW-1185">Reference proteome</keyword>
<keyword evidence="4" id="KW-1003">Cell membrane</keyword>
<comment type="caution">
    <text evidence="10">The sequence shown here is derived from an EMBL/GenBank/DDBJ whole genome shotgun (WGS) entry which is preliminary data.</text>
</comment>
<dbReference type="AlphaFoldDB" id="A0A2A4FP23"/>
<feature type="transmembrane region" description="Helical" evidence="8">
    <location>
        <begin position="223"/>
        <end position="246"/>
    </location>
</feature>
<dbReference type="KEGG" id="rdi:CMV14_12600"/>
<evidence type="ECO:0000256" key="4">
    <source>
        <dbReference type="ARBA" id="ARBA00022475"/>
    </source>
</evidence>
<accession>A0A2A4FP23</accession>
<reference evidence="10 11" key="1">
    <citation type="submission" date="2017-09" db="EMBL/GenBank/DDBJ databases">
        <title>The Catabolism of 3,6-Dichlorosalicylic acid is Initiated by the Cytochrome P450 Monooxygenase DsmABC in Rhizorhabdus dicambivorans Ndbn-20.</title>
        <authorList>
            <person name="Na L."/>
        </authorList>
    </citation>
    <scope>NUCLEOTIDE SEQUENCE [LARGE SCALE GENOMIC DNA]</scope>
    <source>
        <strain evidence="10 11">Ndbn-20m</strain>
    </source>
</reference>
<dbReference type="PROSITE" id="PS51012">
    <property type="entry name" value="ABC_TM2"/>
    <property type="match status" value="1"/>
</dbReference>
<keyword evidence="6 8" id="KW-1133">Transmembrane helix</keyword>
<dbReference type="InterPro" id="IPR051449">
    <property type="entry name" value="ABC-2_transporter_component"/>
</dbReference>
<evidence type="ECO:0000256" key="3">
    <source>
        <dbReference type="ARBA" id="ARBA00022448"/>
    </source>
</evidence>
<evidence type="ECO:0000256" key="8">
    <source>
        <dbReference type="SAM" id="Phobius"/>
    </source>
</evidence>
<dbReference type="Pfam" id="PF12698">
    <property type="entry name" value="ABC2_membrane_3"/>
    <property type="match status" value="1"/>
</dbReference>
<dbReference type="InterPro" id="IPR013525">
    <property type="entry name" value="ABC2_TM"/>
</dbReference>
<feature type="transmembrane region" description="Helical" evidence="8">
    <location>
        <begin position="291"/>
        <end position="310"/>
    </location>
</feature>
<dbReference type="GO" id="GO:0005886">
    <property type="term" value="C:plasma membrane"/>
    <property type="evidence" value="ECO:0007669"/>
    <property type="project" value="UniProtKB-SubCell"/>
</dbReference>
<keyword evidence="7 8" id="KW-0472">Membrane</keyword>
<evidence type="ECO:0000256" key="2">
    <source>
        <dbReference type="ARBA" id="ARBA00007783"/>
    </source>
</evidence>
<evidence type="ECO:0000256" key="1">
    <source>
        <dbReference type="ARBA" id="ARBA00004651"/>
    </source>
</evidence>
<dbReference type="InterPro" id="IPR047817">
    <property type="entry name" value="ABC2_TM_bact-type"/>
</dbReference>
<organism evidence="10 11">
    <name type="scientific">Rhizorhabdus dicambivorans</name>
    <dbReference type="NCBI Taxonomy" id="1850238"/>
    <lineage>
        <taxon>Bacteria</taxon>
        <taxon>Pseudomonadati</taxon>
        <taxon>Pseudomonadota</taxon>
        <taxon>Alphaproteobacteria</taxon>
        <taxon>Sphingomonadales</taxon>
        <taxon>Sphingomonadaceae</taxon>
        <taxon>Rhizorhabdus</taxon>
    </lineage>
</organism>
<keyword evidence="3" id="KW-0813">Transport</keyword>
<evidence type="ECO:0000313" key="10">
    <source>
        <dbReference type="EMBL" id="PCE39907.1"/>
    </source>
</evidence>
<feature type="transmembrane region" description="Helical" evidence="8">
    <location>
        <begin position="258"/>
        <end position="279"/>
    </location>
</feature>
<gene>
    <name evidence="10" type="ORF">COO09_23150</name>
</gene>
<dbReference type="GO" id="GO:0140359">
    <property type="term" value="F:ABC-type transporter activity"/>
    <property type="evidence" value="ECO:0007669"/>
    <property type="project" value="InterPro"/>
</dbReference>
<sequence length="373" mass="40583">MNSSRLHRLVAIIVKELWAVLRDPKSRATLFAPPIIQLFLFGFAVTLEVRNFNVGVLDRDQGVWSHEVVSRIAGSPNVGRVIRLQSPADLRNAIDNQRIIAAVAFEQRFSADVEAGRVGTAQVILDGRRSNASQIVAGYLQQIVASAAAEAGAMGAGQSPMTRTAVTNWFNPNLHYRWFVMPGLIVIIGALMALAVTAQSLARERELGSFDQLMVSPLRVHEILIGKMTSPLIVGLVNATIYVVLIPTMFRVPLTGSLVSFYLSLTVYLLSLIGVGMLISSLAQTQQQAFLGSFLVGVPAILLSGFATPIDNMPDWLQLVTLINPPRHFLIVAEGVFLKNMPASEVLANSWPMALIALVTLSAAAFLFRARME</sequence>
<dbReference type="EMBL" id="NWUF01000041">
    <property type="protein sequence ID" value="PCE39907.1"/>
    <property type="molecule type" value="Genomic_DNA"/>
</dbReference>
<dbReference type="OrthoDB" id="9784671at2"/>
<dbReference type="PANTHER" id="PTHR30294">
    <property type="entry name" value="MEMBRANE COMPONENT OF ABC TRANSPORTER YHHJ-RELATED"/>
    <property type="match status" value="1"/>
</dbReference>
<dbReference type="Proteomes" id="UP000218934">
    <property type="component" value="Unassembled WGS sequence"/>
</dbReference>
<evidence type="ECO:0000256" key="7">
    <source>
        <dbReference type="ARBA" id="ARBA00023136"/>
    </source>
</evidence>
<comment type="subcellular location">
    <subcellularLocation>
        <location evidence="1">Cell membrane</location>
        <topology evidence="1">Multi-pass membrane protein</topology>
    </subcellularLocation>
</comment>
<evidence type="ECO:0000256" key="6">
    <source>
        <dbReference type="ARBA" id="ARBA00022989"/>
    </source>
</evidence>
<protein>
    <submittedName>
        <fullName evidence="10">ABC transporter permease</fullName>
    </submittedName>
</protein>
<comment type="similarity">
    <text evidence="2">Belongs to the ABC-2 integral membrane protein family.</text>
</comment>
<dbReference type="Gene3D" id="3.40.1710.10">
    <property type="entry name" value="abc type-2 transporter like domain"/>
    <property type="match status" value="1"/>
</dbReference>